<dbReference type="InterPro" id="IPR032675">
    <property type="entry name" value="LRR_dom_sf"/>
</dbReference>
<dbReference type="SUPFAM" id="SSF52058">
    <property type="entry name" value="L domain-like"/>
    <property type="match status" value="1"/>
</dbReference>
<dbReference type="Pfam" id="PF00560">
    <property type="entry name" value="LRR_1"/>
    <property type="match status" value="1"/>
</dbReference>
<proteinExistence type="predicted"/>
<evidence type="ECO:0000256" key="5">
    <source>
        <dbReference type="ARBA" id="ARBA00022989"/>
    </source>
</evidence>
<evidence type="ECO:0000256" key="1">
    <source>
        <dbReference type="ARBA" id="ARBA00004370"/>
    </source>
</evidence>
<evidence type="ECO:0000256" key="4">
    <source>
        <dbReference type="ARBA" id="ARBA00022737"/>
    </source>
</evidence>
<protein>
    <submittedName>
        <fullName evidence="7">Uncharacterized protein</fullName>
    </submittedName>
</protein>
<organism evidence="7">
    <name type="scientific">Arundo donax</name>
    <name type="common">Giant reed</name>
    <name type="synonym">Donax arundinaceus</name>
    <dbReference type="NCBI Taxonomy" id="35708"/>
    <lineage>
        <taxon>Eukaryota</taxon>
        <taxon>Viridiplantae</taxon>
        <taxon>Streptophyta</taxon>
        <taxon>Embryophyta</taxon>
        <taxon>Tracheophyta</taxon>
        <taxon>Spermatophyta</taxon>
        <taxon>Magnoliopsida</taxon>
        <taxon>Liliopsida</taxon>
        <taxon>Poales</taxon>
        <taxon>Poaceae</taxon>
        <taxon>PACMAD clade</taxon>
        <taxon>Arundinoideae</taxon>
        <taxon>Arundineae</taxon>
        <taxon>Arundo</taxon>
    </lineage>
</organism>
<keyword evidence="6" id="KW-0472">Membrane</keyword>
<keyword evidence="2" id="KW-0433">Leucine-rich repeat</keyword>
<comment type="subcellular location">
    <subcellularLocation>
        <location evidence="1">Membrane</location>
    </subcellularLocation>
</comment>
<dbReference type="Gene3D" id="3.80.10.10">
    <property type="entry name" value="Ribonuclease Inhibitor"/>
    <property type="match status" value="1"/>
</dbReference>
<dbReference type="PANTHER" id="PTHR27008">
    <property type="entry name" value="OS04G0122200 PROTEIN"/>
    <property type="match status" value="1"/>
</dbReference>
<dbReference type="AlphaFoldDB" id="A0A0A9AFP0"/>
<sequence length="80" mass="8922">MQEIDLSSNRFEGKILVTFGKLSKLSLFSVHYNSLEATDSADWQFLHALCNCSLLRMLGLYVNQLHGVVPSYIGNLSCLA</sequence>
<dbReference type="GO" id="GO:0016020">
    <property type="term" value="C:membrane"/>
    <property type="evidence" value="ECO:0007669"/>
    <property type="project" value="UniProtKB-SubCell"/>
</dbReference>
<reference evidence="7" key="2">
    <citation type="journal article" date="2015" name="Data Brief">
        <title>Shoot transcriptome of the giant reed, Arundo donax.</title>
        <authorList>
            <person name="Barrero R.A."/>
            <person name="Guerrero F.D."/>
            <person name="Moolhuijzen P."/>
            <person name="Goolsby J.A."/>
            <person name="Tidwell J."/>
            <person name="Bellgard S.E."/>
            <person name="Bellgard M.I."/>
        </authorList>
    </citation>
    <scope>NUCLEOTIDE SEQUENCE</scope>
    <source>
        <tissue evidence="7">Shoot tissue taken approximately 20 cm above the soil surface</tissue>
    </source>
</reference>
<evidence type="ECO:0000256" key="6">
    <source>
        <dbReference type="ARBA" id="ARBA00023136"/>
    </source>
</evidence>
<keyword evidence="3" id="KW-0812">Transmembrane</keyword>
<evidence type="ECO:0000256" key="2">
    <source>
        <dbReference type="ARBA" id="ARBA00022614"/>
    </source>
</evidence>
<accession>A0A0A9AFP0</accession>
<dbReference type="InterPro" id="IPR051809">
    <property type="entry name" value="Plant_receptor-like_S/T_kinase"/>
</dbReference>
<keyword evidence="4" id="KW-0677">Repeat</keyword>
<dbReference type="EMBL" id="GBRH01251978">
    <property type="protein sequence ID" value="JAD45917.1"/>
    <property type="molecule type" value="Transcribed_RNA"/>
</dbReference>
<keyword evidence="5" id="KW-1133">Transmembrane helix</keyword>
<evidence type="ECO:0000256" key="3">
    <source>
        <dbReference type="ARBA" id="ARBA00022692"/>
    </source>
</evidence>
<name>A0A0A9AFP0_ARUDO</name>
<reference evidence="7" key="1">
    <citation type="submission" date="2014-09" db="EMBL/GenBank/DDBJ databases">
        <authorList>
            <person name="Magalhaes I.L.F."/>
            <person name="Oliveira U."/>
            <person name="Santos F.R."/>
            <person name="Vidigal T.H.D.A."/>
            <person name="Brescovit A.D."/>
            <person name="Santos A.J."/>
        </authorList>
    </citation>
    <scope>NUCLEOTIDE SEQUENCE</scope>
    <source>
        <tissue evidence="7">Shoot tissue taken approximately 20 cm above the soil surface</tissue>
    </source>
</reference>
<dbReference type="PANTHER" id="PTHR27008:SF593">
    <property type="entry name" value="OS02G0615800 PROTEIN"/>
    <property type="match status" value="1"/>
</dbReference>
<dbReference type="InterPro" id="IPR001611">
    <property type="entry name" value="Leu-rich_rpt"/>
</dbReference>
<evidence type="ECO:0000313" key="7">
    <source>
        <dbReference type="EMBL" id="JAD45917.1"/>
    </source>
</evidence>